<evidence type="ECO:0000313" key="4">
    <source>
        <dbReference type="Proteomes" id="UP001282288"/>
    </source>
</evidence>
<dbReference type="EMBL" id="JARAWC010000067">
    <property type="protein sequence ID" value="MDX2966748.1"/>
    <property type="molecule type" value="Genomic_DNA"/>
</dbReference>
<dbReference type="EMBL" id="JARAWP010000043">
    <property type="protein sequence ID" value="MDX3025193.1"/>
    <property type="molecule type" value="Genomic_DNA"/>
</dbReference>
<evidence type="ECO:0000313" key="3">
    <source>
        <dbReference type="Proteomes" id="UP001272987"/>
    </source>
</evidence>
<name>A0AAP6BL55_9ACTN</name>
<reference evidence="1 3" key="1">
    <citation type="journal article" date="2023" name="Microb. Genom.">
        <title>Mesoterricola silvestris gen. nov., sp. nov., Mesoterricola sediminis sp. nov., Geothrix oryzae sp. nov., Geothrix edaphica sp. nov., Geothrix rubra sp. nov., and Geothrix limicola sp. nov., six novel members of Acidobacteriota isolated from soils.</title>
        <authorList>
            <person name="Weisberg A.J."/>
            <person name="Pearce E."/>
            <person name="Kramer C.G."/>
            <person name="Chang J.H."/>
            <person name="Clarke C.R."/>
        </authorList>
    </citation>
    <scope>NUCLEOTIDE SEQUENCE</scope>
    <source>
        <strain evidence="2 3">NB05-1H</strain>
        <strain evidence="1">NRRL_B-16521</strain>
    </source>
</reference>
<organism evidence="1 4">
    <name type="scientific">Streptomyces acidiscabies</name>
    <dbReference type="NCBI Taxonomy" id="42234"/>
    <lineage>
        <taxon>Bacteria</taxon>
        <taxon>Bacillati</taxon>
        <taxon>Actinomycetota</taxon>
        <taxon>Actinomycetes</taxon>
        <taxon>Kitasatosporales</taxon>
        <taxon>Streptomycetaceae</taxon>
        <taxon>Streptomyces</taxon>
    </lineage>
</organism>
<dbReference type="Proteomes" id="UP001282288">
    <property type="component" value="Unassembled WGS sequence"/>
</dbReference>
<comment type="caution">
    <text evidence="1">The sequence shown here is derived from an EMBL/GenBank/DDBJ whole genome shotgun (WGS) entry which is preliminary data.</text>
</comment>
<keyword evidence="3" id="KW-1185">Reference proteome</keyword>
<evidence type="ECO:0000313" key="2">
    <source>
        <dbReference type="EMBL" id="MDX3025193.1"/>
    </source>
</evidence>
<gene>
    <name evidence="1" type="ORF">PV399_44670</name>
    <name evidence="2" type="ORF">PV666_46110</name>
</gene>
<evidence type="ECO:0000313" key="1">
    <source>
        <dbReference type="EMBL" id="MDX2966748.1"/>
    </source>
</evidence>
<dbReference type="Proteomes" id="UP001272987">
    <property type="component" value="Unassembled WGS sequence"/>
</dbReference>
<sequence length="686" mass="74370">MASNFPKFDLWKSEKQILGRDGDVVDVSNHFGGPPDDMRLRDIFRGPRRRPDLVGPPIVPKDPLPAWAGPRIKGLDPDLRFEPFPYLRRADLTVPVAPSAAPTDADVYESPDGSQKWALPRYTLVFDRVGRADEPRIAITDRAGVDTLQVTLATTPSPASGPGIGALTHSVVVSLAYLLPVTGGGGEMTHKLEFPKVTWDLPDMVAELPLSTPGLREQLLAAMSSPQYGVSLAVMRRIAVGVPTDYRMDDTGEFVYQEQVVELDWVSPPTPLVLSPAQLERLGGAVGPVSPMRRLRISFDGRGHSYWQDPVRPEQFFFVPDRFLLARTPTGPALRVRAADAASEADIRITAEFFARAVTDPRRLEQARPTLEDRARADGAVRPVRVAVLPEAQPVLRLALPEGGAAPSALTSRPGALIDLELGVTHAETLKYGDFRLVYEALLGSSLSLLRGEVRIGADGDQPEDIPLELRLENMVGDALTLTLGEVGTDRITGTLANGTESPARVDRLGVSAVLGDREVPLRVEGLAAGRRLAPDERAEIVLVPGEPLPAGGPDRIVLDQSGVVTEPDRKAVWDRVYDRTADPQLTRAIQVEAVASMFTALDRPTDRVTAFIVVVQNGGTVRLTETELSAETTVRTPIQPLLTGVPVPPLRYQTQTWWQSGGVGESAWRETSATILVPLRTAPAS</sequence>
<accession>A0AAP6BL55</accession>
<dbReference type="AlphaFoldDB" id="A0AAP6BL55"/>
<dbReference type="GeneID" id="69813435"/>
<proteinExistence type="predicted"/>
<dbReference type="RefSeq" id="WP_010360838.1">
    <property type="nucleotide sequence ID" value="NZ_BCMK01000014.1"/>
</dbReference>
<protein>
    <submittedName>
        <fullName evidence="1">Uncharacterized protein</fullName>
    </submittedName>
</protein>